<dbReference type="InterPro" id="IPR003594">
    <property type="entry name" value="HATPase_dom"/>
</dbReference>
<accession>A0A644Z7T7</accession>
<reference evidence="11" key="1">
    <citation type="submission" date="2019-08" db="EMBL/GenBank/DDBJ databases">
        <authorList>
            <person name="Kucharzyk K."/>
            <person name="Murdoch R.W."/>
            <person name="Higgins S."/>
            <person name="Loffler F."/>
        </authorList>
    </citation>
    <scope>NUCLEOTIDE SEQUENCE</scope>
</reference>
<feature type="transmembrane region" description="Helical" evidence="9">
    <location>
        <begin position="150"/>
        <end position="174"/>
    </location>
</feature>
<feature type="transmembrane region" description="Helical" evidence="9">
    <location>
        <begin position="180"/>
        <end position="199"/>
    </location>
</feature>
<dbReference type="Pfam" id="PF00512">
    <property type="entry name" value="HisKA"/>
    <property type="match status" value="1"/>
</dbReference>
<feature type="transmembrane region" description="Helical" evidence="9">
    <location>
        <begin position="67"/>
        <end position="89"/>
    </location>
</feature>
<feature type="transmembrane region" description="Helical" evidence="9">
    <location>
        <begin position="35"/>
        <end position="55"/>
    </location>
</feature>
<keyword evidence="9" id="KW-0812">Transmembrane</keyword>
<keyword evidence="3" id="KW-0597">Phosphoprotein</keyword>
<gene>
    <name evidence="11" type="primary">rcsC_177</name>
    <name evidence="11" type="ORF">SDC9_82943</name>
</gene>
<dbReference type="Pfam" id="PF02518">
    <property type="entry name" value="HATPase_c"/>
    <property type="match status" value="1"/>
</dbReference>
<evidence type="ECO:0000256" key="9">
    <source>
        <dbReference type="SAM" id="Phobius"/>
    </source>
</evidence>
<dbReference type="FunFam" id="3.30.565.10:FF:000037">
    <property type="entry name" value="Hybrid sensor histidine kinase/response regulator"/>
    <property type="match status" value="1"/>
</dbReference>
<evidence type="ECO:0000256" key="4">
    <source>
        <dbReference type="ARBA" id="ARBA00022679"/>
    </source>
</evidence>
<keyword evidence="7" id="KW-0067">ATP-binding</keyword>
<feature type="transmembrane region" description="Helical" evidence="9">
    <location>
        <begin position="127"/>
        <end position="143"/>
    </location>
</feature>
<evidence type="ECO:0000256" key="1">
    <source>
        <dbReference type="ARBA" id="ARBA00000085"/>
    </source>
</evidence>
<evidence type="ECO:0000256" key="2">
    <source>
        <dbReference type="ARBA" id="ARBA00012438"/>
    </source>
</evidence>
<evidence type="ECO:0000256" key="3">
    <source>
        <dbReference type="ARBA" id="ARBA00022553"/>
    </source>
</evidence>
<keyword evidence="4 11" id="KW-0808">Transferase</keyword>
<dbReference type="InterPro" id="IPR003661">
    <property type="entry name" value="HisK_dim/P_dom"/>
</dbReference>
<dbReference type="PANTHER" id="PTHR43547">
    <property type="entry name" value="TWO-COMPONENT HISTIDINE KINASE"/>
    <property type="match status" value="1"/>
</dbReference>
<sequence length="486" mass="55757">MLLKRNNILFSYDLKPYKNEFDETITNINLKRSQVLTIILFLVNALLLVLDLLIYKPMRSAIPAYSYLYYSHLIVMPFLMVFLGVGIFIKKQNNPICKKVFIYSLIFITMIWCSFIGINSIYITGGISAYIICMFSFATCFLIHPLKTLFIYSISLVFFIYGLILNVVTVQVLYSTMVNVLITVILAQIISSLNYASCYKDFLNKKRILESKQMLETVNAKLQEYEKTRTDFFANISHELRTPLNVIYTAEQMIDNSMKSSNLDRNQINKYFKMIKQNTYRLLRLINNLIDITKIDAASFKIKLINYDIVKIVEDISISVAEFIEHNGITLTFDTEIEEKIIACDPDSIERIILNLLANAVKYGKESGSIFVDIFLEENYVCISVKDTGIGIPEDMCDLIFDRFTQVDTSLKRTNEGSGIGLALVKSLVDMHGGNISVRSKFGEGSEFIIRLPDLRIPESNEQISSSIFDEKNINRINIEFSDIYL</sequence>
<comment type="caution">
    <text evidence="11">The sequence shown here is derived from an EMBL/GenBank/DDBJ whole genome shotgun (WGS) entry which is preliminary data.</text>
</comment>
<dbReference type="PRINTS" id="PR00344">
    <property type="entry name" value="BCTRLSENSOR"/>
</dbReference>
<evidence type="ECO:0000259" key="10">
    <source>
        <dbReference type="PROSITE" id="PS50109"/>
    </source>
</evidence>
<dbReference type="PROSITE" id="PS50109">
    <property type="entry name" value="HIS_KIN"/>
    <property type="match status" value="1"/>
</dbReference>
<keyword evidence="9" id="KW-0472">Membrane</keyword>
<dbReference type="CDD" id="cd00082">
    <property type="entry name" value="HisKA"/>
    <property type="match status" value="1"/>
</dbReference>
<feature type="transmembrane region" description="Helical" evidence="9">
    <location>
        <begin position="101"/>
        <end position="121"/>
    </location>
</feature>
<dbReference type="GO" id="GO:0000155">
    <property type="term" value="F:phosphorelay sensor kinase activity"/>
    <property type="evidence" value="ECO:0007669"/>
    <property type="project" value="InterPro"/>
</dbReference>
<dbReference type="CDD" id="cd16922">
    <property type="entry name" value="HATPase_EvgS-ArcB-TorS-like"/>
    <property type="match status" value="1"/>
</dbReference>
<dbReference type="InterPro" id="IPR005467">
    <property type="entry name" value="His_kinase_dom"/>
</dbReference>
<dbReference type="Gene3D" id="3.30.565.10">
    <property type="entry name" value="Histidine kinase-like ATPase, C-terminal domain"/>
    <property type="match status" value="1"/>
</dbReference>
<protein>
    <recommendedName>
        <fullName evidence="2">histidine kinase</fullName>
        <ecNumber evidence="2">2.7.13.3</ecNumber>
    </recommendedName>
</protein>
<evidence type="ECO:0000256" key="7">
    <source>
        <dbReference type="ARBA" id="ARBA00022840"/>
    </source>
</evidence>
<proteinExistence type="predicted"/>
<dbReference type="PANTHER" id="PTHR43547:SF2">
    <property type="entry name" value="HYBRID SIGNAL TRANSDUCTION HISTIDINE KINASE C"/>
    <property type="match status" value="1"/>
</dbReference>
<dbReference type="Gene3D" id="1.10.287.130">
    <property type="match status" value="1"/>
</dbReference>
<dbReference type="InterPro" id="IPR036890">
    <property type="entry name" value="HATPase_C_sf"/>
</dbReference>
<evidence type="ECO:0000313" key="11">
    <source>
        <dbReference type="EMBL" id="MPM36348.1"/>
    </source>
</evidence>
<dbReference type="FunFam" id="1.10.287.130:FF:000001">
    <property type="entry name" value="Two-component sensor histidine kinase"/>
    <property type="match status" value="1"/>
</dbReference>
<dbReference type="SMART" id="SM00387">
    <property type="entry name" value="HATPase_c"/>
    <property type="match status" value="1"/>
</dbReference>
<comment type="catalytic activity">
    <reaction evidence="1">
        <text>ATP + protein L-histidine = ADP + protein N-phospho-L-histidine.</text>
        <dbReference type="EC" id="2.7.13.3"/>
    </reaction>
</comment>
<dbReference type="InterPro" id="IPR004358">
    <property type="entry name" value="Sig_transdc_His_kin-like_C"/>
</dbReference>
<dbReference type="GO" id="GO:0005524">
    <property type="term" value="F:ATP binding"/>
    <property type="evidence" value="ECO:0007669"/>
    <property type="project" value="UniProtKB-KW"/>
</dbReference>
<dbReference type="SMART" id="SM00388">
    <property type="entry name" value="HisKA"/>
    <property type="match status" value="1"/>
</dbReference>
<dbReference type="EC" id="2.7.13.3" evidence="2"/>
<organism evidence="11">
    <name type="scientific">bioreactor metagenome</name>
    <dbReference type="NCBI Taxonomy" id="1076179"/>
    <lineage>
        <taxon>unclassified sequences</taxon>
        <taxon>metagenomes</taxon>
        <taxon>ecological metagenomes</taxon>
    </lineage>
</organism>
<evidence type="ECO:0000256" key="6">
    <source>
        <dbReference type="ARBA" id="ARBA00022777"/>
    </source>
</evidence>
<dbReference type="SUPFAM" id="SSF55874">
    <property type="entry name" value="ATPase domain of HSP90 chaperone/DNA topoisomerase II/histidine kinase"/>
    <property type="match status" value="1"/>
</dbReference>
<keyword evidence="8" id="KW-0902">Two-component regulatory system</keyword>
<feature type="domain" description="Histidine kinase" evidence="10">
    <location>
        <begin position="235"/>
        <end position="456"/>
    </location>
</feature>
<name>A0A644Z7T7_9ZZZZ</name>
<dbReference type="AlphaFoldDB" id="A0A644Z7T7"/>
<dbReference type="InterPro" id="IPR036097">
    <property type="entry name" value="HisK_dim/P_sf"/>
</dbReference>
<keyword evidence="5" id="KW-0547">Nucleotide-binding</keyword>
<dbReference type="SUPFAM" id="SSF47384">
    <property type="entry name" value="Homodimeric domain of signal transducing histidine kinase"/>
    <property type="match status" value="1"/>
</dbReference>
<keyword evidence="9" id="KW-1133">Transmembrane helix</keyword>
<evidence type="ECO:0000256" key="8">
    <source>
        <dbReference type="ARBA" id="ARBA00023012"/>
    </source>
</evidence>
<keyword evidence="6 11" id="KW-0418">Kinase</keyword>
<evidence type="ECO:0000256" key="5">
    <source>
        <dbReference type="ARBA" id="ARBA00022741"/>
    </source>
</evidence>
<dbReference type="EMBL" id="VSSQ01007579">
    <property type="protein sequence ID" value="MPM36348.1"/>
    <property type="molecule type" value="Genomic_DNA"/>
</dbReference>